<comment type="caution">
    <text evidence="3">The sequence shown here is derived from an EMBL/GenBank/DDBJ whole genome shotgun (WGS) entry which is preliminary data.</text>
</comment>
<feature type="compositionally biased region" description="Polar residues" evidence="1">
    <location>
        <begin position="304"/>
        <end position="315"/>
    </location>
</feature>
<keyword evidence="2" id="KW-0812">Transmembrane</keyword>
<feature type="compositionally biased region" description="Low complexity" evidence="1">
    <location>
        <begin position="1315"/>
        <end position="1329"/>
    </location>
</feature>
<feature type="region of interest" description="Disordered" evidence="1">
    <location>
        <begin position="83"/>
        <end position="227"/>
    </location>
</feature>
<accession>Q4N6K9</accession>
<feature type="compositionally biased region" description="Basic and acidic residues" evidence="1">
    <location>
        <begin position="824"/>
        <end position="835"/>
    </location>
</feature>
<dbReference type="VEuPathDB" id="PiroplasmaDB:TpMuguga_01g01161"/>
<feature type="compositionally biased region" description="Basic and acidic residues" evidence="1">
    <location>
        <begin position="128"/>
        <end position="138"/>
    </location>
</feature>
<organism evidence="3 4">
    <name type="scientific">Theileria parva</name>
    <name type="common">East coast fever infection agent</name>
    <dbReference type="NCBI Taxonomy" id="5875"/>
    <lineage>
        <taxon>Eukaryota</taxon>
        <taxon>Sar</taxon>
        <taxon>Alveolata</taxon>
        <taxon>Apicomplexa</taxon>
        <taxon>Aconoidasida</taxon>
        <taxon>Piroplasmida</taxon>
        <taxon>Theileriidae</taxon>
        <taxon>Theileria</taxon>
    </lineage>
</organism>
<dbReference type="Proteomes" id="UP000001949">
    <property type="component" value="Unassembled WGS sequence"/>
</dbReference>
<sequence>MIKKKHKTDKNGSIEHVYNFNQITLLHNHKLKFQNRHWRLICLILIILVFYNVRGVGCELASINPGLPPGVNPELIKHSVNLAQQSRRRSQSKVPRNKLNKSFQNSTTGSSNDDSDSDGSGDDSDVELPFRTDSEVYTRKKLSKDKRNRRFTDLETHKRRPINPLTKYPSDDQSEENKPTDKTPLLDTPLKEKPKVVKPVPINPNDKNKPKLSEATPILTKTKDKDEKIGPFSERLLRPISDNVDFNNLPFNTNTNTNTTETNSNDSTTKTNTADSTTNTTSPNPLNPNTGNNGVKKMTPPNSPTMTAESGSGSSDDFDVNEVEAVKKSKLDPSITQGLGNSIPRKSQVSGTQIPVATSFEYNRSAHVLEPKFEKPKVMGGIIQTLTDKESKLRRMTKRKLRIQHDLTLYISKESANVVNMLNNGEVGKLQKVHPLVYLRLQEVFQSQYALNQLLKKDGDKVKRYDKNWYLNSTPTAKASFIEEIRKYTKEPELYGKFKQPKKMKESRKLVYEKLELFHNDYICQRIVRENQFSDKIIRSFEQQSGLYIAPNYHNLVPGLGNLWLIKNFERYYMEASRSKVTTFSKVAPSLVGKFMLMVENGTVLPSPPSSQVAIHSLSIILSMVMEGVREPQLFLGKKKFYGFMSLCDTKCIQTLYDNDKVATTEKGVGKKGTVGKRLAQFLKWVQLFHTEDLLLIDTYAQRVLLSIMYAITREDFYRSSPRNVQLRIQSQFTNQKPSQSFLQEDSDDIVEPSMLEVGPDARERELREANRRLIEDYNRRRQEEYEKRRREQYKDPHKQYKNRQEYLRDQMGRVLDEQSKEVHKQKAEREKQAFEDALNGSDTFQKAMRQREEILRRARYNSRMPSNDVENEKSLFTNTADNTNDNADNTSEEKNTDVRSKLEGMGNTYKKFYNMFMSGYHEPGKSVNPENTSEQIIPFHVFATSNGGRVSGSVGYDHQFLDVINVITDLTNLANKDYNVYYQSVNTIIMIRSIHLALHSFENSKQKKITSSKTFGSLFRYLNTDSNGYVMNLTKQFLPATSLSLQLIFFIQELVERYHHGIIGLLRKFFKNLLFRGIIRAPTNFRQVNNNFNTYVIYDDKKYKGTLETVHQLVKMFKDSFITKASIPIPIIQYITIFLSLWSQSDSQTFNISDRSENIARKMFLLSFLVNKRSLADMATEMVLQHCAGLKMLHLGCVSKLNNNNKECKDYSLLLKKKKVLRIMRMIESTSMDPLDVIRIASDTCRRCVANLTVRPHVGAPTLLQMEQDLDDGEDDDLEDVEDSYLELDEGLEGGSGGCLDCLGCCNRKKNQETTSTSNSNSNPNSNSGGKDSSTDKDLSTNSASGQSTSTSRSGFGKSGIPCAAGSGTRAFGNPSYLQIPNNSSNTSSNILKTSLLQLDESLELKNNIFSSYSPASSGLRAFNSPSLTKPANINNNNGTIRNGDRQSKNRQADESKPTKPLTDSSSKSSLLELNDDVNSEKVNAETGESQSTKSKSNSNSDSENSNKKWYDPLKKVKNVFKKKMTPEEEAMMLPHFVDRLMLHSEITHRIHCYYTQKTLVKRLIKELKKAKDELDIKQIIANVFGEFRSIEIIQSGMASSIHQLICPFMMESPNELRLPIQTNILQYVIKQLVSKYKLNPIKKDLFKQFRGKINELVPDLEGYMKVDVVGSVFVGLRKYNGIYYSGGYAPFDKIDKPTNILLKPGEGRLVYDGDNFVPELTALNDIPSLESINIIHEYDYDRIVYQINTGNGEGASIVMSERKFALEYPNFIIRAHVLITAKALMRMGFDMGRVIWCGDKYGWVADFSLDNIVPVSDVPVYNGQYWLLTSQLTVKDVVGNVPIRLVDKKSYMDTGSTDITIDDKGLNEINVEIISNGKKVGEVKSHKGETLEGEDEEGMEFLVGAGGDNLSATPGAVKTVKTATYNPTTHGLTLDLDMPDFINM</sequence>
<feature type="compositionally biased region" description="Low complexity" evidence="1">
    <location>
        <begin position="1491"/>
        <end position="1505"/>
    </location>
</feature>
<reference evidence="3 4" key="1">
    <citation type="journal article" date="2005" name="Science">
        <title>Genome sequence of Theileria parva, a bovine pathogen that transforms lymphocytes.</title>
        <authorList>
            <person name="Gardner M.J."/>
            <person name="Bishop R."/>
            <person name="Shah T."/>
            <person name="de Villiers E.P."/>
            <person name="Carlton J.M."/>
            <person name="Hall N."/>
            <person name="Ren Q."/>
            <person name="Paulsen I.T."/>
            <person name="Pain A."/>
            <person name="Berriman M."/>
            <person name="Wilson R.J.M."/>
            <person name="Sato S."/>
            <person name="Ralph S.A."/>
            <person name="Mann D.J."/>
            <person name="Xiong Z."/>
            <person name="Shallom S.J."/>
            <person name="Weidman J."/>
            <person name="Jiang L."/>
            <person name="Lynn J."/>
            <person name="Weaver B."/>
            <person name="Shoaibi A."/>
            <person name="Domingo A.R."/>
            <person name="Wasawo D."/>
            <person name="Crabtree J."/>
            <person name="Wortman J.R."/>
            <person name="Haas B."/>
            <person name="Angiuoli S.V."/>
            <person name="Creasy T.H."/>
            <person name="Lu C."/>
            <person name="Suh B."/>
            <person name="Silva J.C."/>
            <person name="Utterback T.R."/>
            <person name="Feldblyum T.V."/>
            <person name="Pertea M."/>
            <person name="Allen J."/>
            <person name="Nierman W.C."/>
            <person name="Taracha E.L.N."/>
            <person name="Salzberg S.L."/>
            <person name="White O.R."/>
            <person name="Fitzhugh H.A."/>
            <person name="Morzaria S."/>
            <person name="Venter J.C."/>
            <person name="Fraser C.M."/>
            <person name="Nene V."/>
        </authorList>
    </citation>
    <scope>NUCLEOTIDE SEQUENCE [LARGE SCALE GENOMIC DNA]</scope>
    <source>
        <strain evidence="3 4">Muguga</strain>
    </source>
</reference>
<feature type="compositionally biased region" description="Basic residues" evidence="1">
    <location>
        <begin position="86"/>
        <end position="99"/>
    </location>
</feature>
<keyword evidence="4" id="KW-1185">Reference proteome</keyword>
<evidence type="ECO:0000256" key="2">
    <source>
        <dbReference type="SAM" id="Phobius"/>
    </source>
</evidence>
<dbReference type="KEGG" id="tpv:TP01_1161"/>
<proteinExistence type="predicted"/>
<dbReference type="STRING" id="5875.Q4N6K9"/>
<dbReference type="EMBL" id="AAGK01000001">
    <property type="protein sequence ID" value="EAN34399.1"/>
    <property type="molecule type" value="Genomic_DNA"/>
</dbReference>
<keyword evidence="2" id="KW-1133">Transmembrane helix</keyword>
<dbReference type="GeneID" id="3502961"/>
<feature type="region of interest" description="Disordered" evidence="1">
    <location>
        <begin position="1314"/>
        <end position="1359"/>
    </location>
</feature>
<feature type="compositionally biased region" description="Basic residues" evidence="1">
    <location>
        <begin position="139"/>
        <end position="149"/>
    </location>
</feature>
<feature type="compositionally biased region" description="Acidic residues" evidence="1">
    <location>
        <begin position="113"/>
        <end position="126"/>
    </location>
</feature>
<gene>
    <name evidence="3" type="ordered locus">TP01_1161</name>
</gene>
<feature type="compositionally biased region" description="Low complexity" evidence="1">
    <location>
        <begin position="247"/>
        <end position="293"/>
    </location>
</feature>
<feature type="compositionally biased region" description="Low complexity" evidence="1">
    <location>
        <begin position="1434"/>
        <end position="1443"/>
    </location>
</feature>
<keyword evidence="2" id="KW-0472">Membrane</keyword>
<dbReference type="eggNOG" id="ENOG502QRPA">
    <property type="taxonomic scope" value="Eukaryota"/>
</dbReference>
<name>Q4N6K9_THEPA</name>
<feature type="region of interest" description="Disordered" evidence="1">
    <location>
        <begin position="824"/>
        <end position="846"/>
    </location>
</feature>
<feature type="compositionally biased region" description="Low complexity" evidence="1">
    <location>
        <begin position="1341"/>
        <end position="1357"/>
    </location>
</feature>
<dbReference type="RefSeq" id="XP_766682.1">
    <property type="nucleotide sequence ID" value="XM_761589.1"/>
</dbReference>
<evidence type="ECO:0000313" key="4">
    <source>
        <dbReference type="Proteomes" id="UP000001949"/>
    </source>
</evidence>
<evidence type="ECO:0000256" key="1">
    <source>
        <dbReference type="SAM" id="MobiDB-lite"/>
    </source>
</evidence>
<protein>
    <submittedName>
        <fullName evidence="3">Uncharacterized protein</fullName>
    </submittedName>
</protein>
<feature type="transmembrane region" description="Helical" evidence="2">
    <location>
        <begin position="37"/>
        <end position="53"/>
    </location>
</feature>
<feature type="compositionally biased region" description="Low complexity" evidence="1">
    <location>
        <begin position="878"/>
        <end position="890"/>
    </location>
</feature>
<feature type="compositionally biased region" description="Basic and acidic residues" evidence="1">
    <location>
        <begin position="1444"/>
        <end position="1459"/>
    </location>
</feature>
<dbReference type="OMA" id="DSINVMF"/>
<feature type="region of interest" description="Disordered" evidence="1">
    <location>
        <begin position="244"/>
        <end position="318"/>
    </location>
</feature>
<dbReference type="FunCoup" id="Q4N6K9">
    <property type="interactions" value="3"/>
</dbReference>
<evidence type="ECO:0000313" key="3">
    <source>
        <dbReference type="EMBL" id="EAN34399.1"/>
    </source>
</evidence>
<dbReference type="InParanoid" id="Q4N6K9"/>
<feature type="region of interest" description="Disordered" evidence="1">
    <location>
        <begin position="863"/>
        <end position="900"/>
    </location>
</feature>
<feature type="region of interest" description="Disordered" evidence="1">
    <location>
        <begin position="1425"/>
        <end position="1510"/>
    </location>
</feature>
<feature type="compositionally biased region" description="Polar residues" evidence="1">
    <location>
        <begin position="1463"/>
        <end position="1473"/>
    </location>
</feature>